<organism evidence="1 2">
    <name type="scientific">Sporobacter termitidis DSM 10068</name>
    <dbReference type="NCBI Taxonomy" id="1123282"/>
    <lineage>
        <taxon>Bacteria</taxon>
        <taxon>Bacillati</taxon>
        <taxon>Bacillota</taxon>
        <taxon>Clostridia</taxon>
        <taxon>Eubacteriales</taxon>
        <taxon>Oscillospiraceae</taxon>
        <taxon>Sporobacter</taxon>
    </lineage>
</organism>
<dbReference type="STRING" id="1123282.SAMN02745823_02526"/>
<accession>A0A1M5YH43</accession>
<evidence type="ECO:0000313" key="1">
    <source>
        <dbReference type="EMBL" id="SHI11302.1"/>
    </source>
</evidence>
<protein>
    <submittedName>
        <fullName evidence="1">Uncharacterized protein</fullName>
    </submittedName>
</protein>
<keyword evidence="2" id="KW-1185">Reference proteome</keyword>
<evidence type="ECO:0000313" key="2">
    <source>
        <dbReference type="Proteomes" id="UP000183995"/>
    </source>
</evidence>
<name>A0A1M5YH43_9FIRM</name>
<gene>
    <name evidence="1" type="ORF">SAMN02745823_02526</name>
</gene>
<reference evidence="1 2" key="1">
    <citation type="submission" date="2016-11" db="EMBL/GenBank/DDBJ databases">
        <authorList>
            <person name="Jaros S."/>
            <person name="Januszkiewicz K."/>
            <person name="Wedrychowicz H."/>
        </authorList>
    </citation>
    <scope>NUCLEOTIDE SEQUENCE [LARGE SCALE GENOMIC DNA]</scope>
    <source>
        <strain evidence="1 2">DSM 10068</strain>
    </source>
</reference>
<dbReference type="AlphaFoldDB" id="A0A1M5YH43"/>
<sequence length="75" mass="8105">MSRAGAGAKIGGKKVKIMTLDEWKNNKDFDEISREMNGLFNNRQLTATDVITGGGAFLNPTVMEAAQVKPQPPAQ</sequence>
<proteinExistence type="predicted"/>
<dbReference type="Proteomes" id="UP000183995">
    <property type="component" value="Unassembled WGS sequence"/>
</dbReference>
<dbReference type="EMBL" id="FQXV01000008">
    <property type="protein sequence ID" value="SHI11302.1"/>
    <property type="molecule type" value="Genomic_DNA"/>
</dbReference>